<organism evidence="2 3">
    <name type="scientific">Amycolatopsis endophytica</name>
    <dbReference type="NCBI Taxonomy" id="860233"/>
    <lineage>
        <taxon>Bacteria</taxon>
        <taxon>Bacillati</taxon>
        <taxon>Actinomycetota</taxon>
        <taxon>Actinomycetes</taxon>
        <taxon>Pseudonocardiales</taxon>
        <taxon>Pseudonocardiaceae</taxon>
        <taxon>Amycolatopsis</taxon>
    </lineage>
</organism>
<gene>
    <name evidence="2" type="ORF">HNR02_003337</name>
</gene>
<dbReference type="RefSeq" id="WP_179774081.1">
    <property type="nucleotide sequence ID" value="NZ_JACCFK010000001.1"/>
</dbReference>
<dbReference type="EMBL" id="JACCFK010000001">
    <property type="protein sequence ID" value="NYI90014.1"/>
    <property type="molecule type" value="Genomic_DNA"/>
</dbReference>
<proteinExistence type="predicted"/>
<dbReference type="Pfam" id="PF01521">
    <property type="entry name" value="Fe-S_biosyn"/>
    <property type="match status" value="1"/>
</dbReference>
<sequence length="105" mass="10678">MLALTDAAAEAISALTAQEGQTDNGGLRFAVQAQQDSGAQLALSVAPAPEDGDQVVGADGGAKVFLEPQAAMFLDDKVLDVQQDEQGQLNFAVLQQPDAPGAPTA</sequence>
<evidence type="ECO:0000313" key="2">
    <source>
        <dbReference type="EMBL" id="NYI90014.1"/>
    </source>
</evidence>
<evidence type="ECO:0000313" key="3">
    <source>
        <dbReference type="Proteomes" id="UP000549616"/>
    </source>
</evidence>
<reference evidence="2 3" key="1">
    <citation type="submission" date="2020-07" db="EMBL/GenBank/DDBJ databases">
        <title>Sequencing the genomes of 1000 actinobacteria strains.</title>
        <authorList>
            <person name="Klenk H.-P."/>
        </authorList>
    </citation>
    <scope>NUCLEOTIDE SEQUENCE [LARGE SCALE GENOMIC DNA]</scope>
    <source>
        <strain evidence="2 3">DSM 104006</strain>
    </source>
</reference>
<dbReference type="AlphaFoldDB" id="A0A853B5G5"/>
<name>A0A853B5G5_9PSEU</name>
<dbReference type="InterPro" id="IPR035903">
    <property type="entry name" value="HesB-like_dom_sf"/>
</dbReference>
<accession>A0A853B5G5</accession>
<protein>
    <submittedName>
        <fullName evidence="2">Fe-S cluster assembly iron-binding protein IscA</fullName>
    </submittedName>
</protein>
<comment type="caution">
    <text evidence="2">The sequence shown here is derived from an EMBL/GenBank/DDBJ whole genome shotgun (WGS) entry which is preliminary data.</text>
</comment>
<evidence type="ECO:0000259" key="1">
    <source>
        <dbReference type="Pfam" id="PF01521"/>
    </source>
</evidence>
<keyword evidence="3" id="KW-1185">Reference proteome</keyword>
<dbReference type="SUPFAM" id="SSF89360">
    <property type="entry name" value="HesB-like domain"/>
    <property type="match status" value="1"/>
</dbReference>
<dbReference type="Proteomes" id="UP000549616">
    <property type="component" value="Unassembled WGS sequence"/>
</dbReference>
<dbReference type="InterPro" id="IPR000361">
    <property type="entry name" value="ATAP_core_dom"/>
</dbReference>
<feature type="domain" description="Core" evidence="1">
    <location>
        <begin position="2"/>
        <end position="87"/>
    </location>
</feature>
<dbReference type="Gene3D" id="2.60.300.12">
    <property type="entry name" value="HesB-like domain"/>
    <property type="match status" value="1"/>
</dbReference>